<evidence type="ECO:0000313" key="2">
    <source>
        <dbReference type="Proteomes" id="UP000585905"/>
    </source>
</evidence>
<dbReference type="Pfam" id="PF12686">
    <property type="entry name" value="DUF3800"/>
    <property type="match status" value="1"/>
</dbReference>
<name>A0A839E2H6_9MICO</name>
<evidence type="ECO:0000313" key="1">
    <source>
        <dbReference type="EMBL" id="MBA8846869.1"/>
    </source>
</evidence>
<dbReference type="InterPro" id="IPR024524">
    <property type="entry name" value="DUF3800"/>
</dbReference>
<gene>
    <name evidence="1" type="ORF">FHX53_000433</name>
</gene>
<sequence length="169" mass="19538">MKESLNRLARHAKTRESHLLVLMDQVNEKQRVDRMPRLYAHMFSRSSEFEEMKRLVEPPMHIDSAVSANIQFADWVAACVSRAVDYQLVERSEHAWATGGVFDAVRGAFTHKSKVHLWNRSVNDIFHSNVFLRERALYPSVKGHRVSAGMPEEALRKLRAAAEKSQRRK</sequence>
<dbReference type="AlphaFoldDB" id="A0A839E2H6"/>
<accession>A0A839E2H6</accession>
<comment type="caution">
    <text evidence="1">The sequence shown here is derived from an EMBL/GenBank/DDBJ whole genome shotgun (WGS) entry which is preliminary data.</text>
</comment>
<organism evidence="1 2">
    <name type="scientific">Microcella alkalica</name>
    <dbReference type="NCBI Taxonomy" id="355930"/>
    <lineage>
        <taxon>Bacteria</taxon>
        <taxon>Bacillati</taxon>
        <taxon>Actinomycetota</taxon>
        <taxon>Actinomycetes</taxon>
        <taxon>Micrococcales</taxon>
        <taxon>Microbacteriaceae</taxon>
        <taxon>Microcella</taxon>
    </lineage>
</organism>
<keyword evidence="2" id="KW-1185">Reference proteome</keyword>
<reference evidence="1 2" key="1">
    <citation type="submission" date="2020-07" db="EMBL/GenBank/DDBJ databases">
        <title>Sequencing the genomes of 1000 actinobacteria strains.</title>
        <authorList>
            <person name="Klenk H.-P."/>
        </authorList>
    </citation>
    <scope>NUCLEOTIDE SEQUENCE [LARGE SCALE GENOMIC DNA]</scope>
    <source>
        <strain evidence="1 2">DSM 19663</strain>
    </source>
</reference>
<dbReference type="Proteomes" id="UP000585905">
    <property type="component" value="Unassembled WGS sequence"/>
</dbReference>
<protein>
    <submittedName>
        <fullName evidence="1">Uncharacterized protein</fullName>
    </submittedName>
</protein>
<dbReference type="EMBL" id="JACGWX010000001">
    <property type="protein sequence ID" value="MBA8846869.1"/>
    <property type="molecule type" value="Genomic_DNA"/>
</dbReference>
<proteinExistence type="predicted"/>